<reference evidence="4" key="1">
    <citation type="submission" date="2020-08" db="EMBL/GenBank/DDBJ databases">
        <title>Lacibacter sp. S13-6-6 genome sequencing.</title>
        <authorList>
            <person name="Jin L."/>
        </authorList>
    </citation>
    <scope>NUCLEOTIDE SEQUENCE [LARGE SCALE GENOMIC DNA]</scope>
    <source>
        <strain evidence="4">S13-6-6</strain>
    </source>
</reference>
<dbReference type="Proteomes" id="UP000515344">
    <property type="component" value="Chromosome"/>
</dbReference>
<protein>
    <submittedName>
        <fullName evidence="3">T9SS type A sorting domain-containing protein</fullName>
    </submittedName>
</protein>
<dbReference type="NCBIfam" id="TIGR04183">
    <property type="entry name" value="Por_Secre_tail"/>
    <property type="match status" value="1"/>
</dbReference>
<organism evidence="3 4">
    <name type="scientific">Lacibacter sediminis</name>
    <dbReference type="NCBI Taxonomy" id="2760713"/>
    <lineage>
        <taxon>Bacteria</taxon>
        <taxon>Pseudomonadati</taxon>
        <taxon>Bacteroidota</taxon>
        <taxon>Chitinophagia</taxon>
        <taxon>Chitinophagales</taxon>
        <taxon>Chitinophagaceae</taxon>
        <taxon>Lacibacter</taxon>
    </lineage>
</organism>
<dbReference type="InterPro" id="IPR026444">
    <property type="entry name" value="Secre_tail"/>
</dbReference>
<dbReference type="Pfam" id="PF18962">
    <property type="entry name" value="Por_Secre_tail"/>
    <property type="match status" value="1"/>
</dbReference>
<dbReference type="InterPro" id="IPR013783">
    <property type="entry name" value="Ig-like_fold"/>
</dbReference>
<evidence type="ECO:0000313" key="4">
    <source>
        <dbReference type="Proteomes" id="UP000515344"/>
    </source>
</evidence>
<evidence type="ECO:0000259" key="2">
    <source>
        <dbReference type="Pfam" id="PF18962"/>
    </source>
</evidence>
<dbReference type="KEGG" id="lacs:H4075_06220"/>
<sequence>MKKFLQILALLVSIQFTNKVTAQCTVTNVVIDNLTYSPGVGGTNITMDVTFTATTNGGNKLVFFHVWKELQYPQAQMHPSPFNCTGNQAAAPAPVRISGGNTEVDVLDDAFLNYGFNINAVSSTDFSTAGIITSYTDYDNTVILDFAGSTIKKTNINSNNDQISINNLSFFIPDYDYQVEPFIQVRAFNWSTNGTGGKPQCWGCGQTFTIGDPIISGSISCAQPGGATQPKYNLFIDSKYDDPNVAGIQTISGNYSLYVDVNTNGMLEEGTDLLVKSSTNFTTSLEDPNTPETEIPFGFNSRFAGIDLSFDYVFSNGDLNSSKPVLVKVVVTTTGYLGAGTGGNLSNNCGVLPVSFKSFNATQRSGKAFLTWETDQENNNDGFEVERRSAGNSQYQKIGFVDSKAPGGTGSAFSYSFDDNQALAKGVTYYRLRQVDLDGRATYSEVKAVRTGNGGLLTISIYPNPNRGTANVTIPETSGKMDVSLDDYTGKSVQRWSGISVRNLQLNNMRPGIYMLRINFRETGETITERIIVQ</sequence>
<feature type="chain" id="PRO_5028898177" evidence="1">
    <location>
        <begin position="23"/>
        <end position="534"/>
    </location>
</feature>
<keyword evidence="1" id="KW-0732">Signal</keyword>
<feature type="domain" description="Secretion system C-terminal sorting" evidence="2">
    <location>
        <begin position="461"/>
        <end position="533"/>
    </location>
</feature>
<evidence type="ECO:0000256" key="1">
    <source>
        <dbReference type="SAM" id="SignalP"/>
    </source>
</evidence>
<name>A0A7G5XJY6_9BACT</name>
<proteinExistence type="predicted"/>
<dbReference type="Gene3D" id="2.60.40.10">
    <property type="entry name" value="Immunoglobulins"/>
    <property type="match status" value="1"/>
</dbReference>
<gene>
    <name evidence="3" type="ORF">H4075_06220</name>
</gene>
<accession>A0A7G5XJY6</accession>
<dbReference type="RefSeq" id="WP_182805151.1">
    <property type="nucleotide sequence ID" value="NZ_CP060007.1"/>
</dbReference>
<evidence type="ECO:0000313" key="3">
    <source>
        <dbReference type="EMBL" id="QNA45789.1"/>
    </source>
</evidence>
<keyword evidence="4" id="KW-1185">Reference proteome</keyword>
<dbReference type="EMBL" id="CP060007">
    <property type="protein sequence ID" value="QNA45789.1"/>
    <property type="molecule type" value="Genomic_DNA"/>
</dbReference>
<dbReference type="AlphaFoldDB" id="A0A7G5XJY6"/>
<feature type="signal peptide" evidence="1">
    <location>
        <begin position="1"/>
        <end position="22"/>
    </location>
</feature>